<dbReference type="Proteomes" id="UP000183832">
    <property type="component" value="Unassembled WGS sequence"/>
</dbReference>
<dbReference type="EMBL" id="CVRI01000044">
    <property type="protein sequence ID" value="CRK96790.1"/>
    <property type="molecule type" value="Genomic_DNA"/>
</dbReference>
<evidence type="ECO:0000313" key="1">
    <source>
        <dbReference type="EMBL" id="CRK96790.1"/>
    </source>
</evidence>
<accession>A0A1J1ICU5</accession>
<reference evidence="1 2" key="1">
    <citation type="submission" date="2015-04" db="EMBL/GenBank/DDBJ databases">
        <authorList>
            <person name="Syromyatnikov M.Y."/>
            <person name="Popov V.N."/>
        </authorList>
    </citation>
    <scope>NUCLEOTIDE SEQUENCE [LARGE SCALE GENOMIC DNA]</scope>
</reference>
<gene>
    <name evidence="1" type="ORF">CLUMA_CG010259</name>
</gene>
<name>A0A1J1ICU5_9DIPT</name>
<proteinExistence type="predicted"/>
<protein>
    <submittedName>
        <fullName evidence="1">CLUMA_CG010259, isoform A</fullName>
    </submittedName>
</protein>
<organism evidence="1 2">
    <name type="scientific">Clunio marinus</name>
    <dbReference type="NCBI Taxonomy" id="568069"/>
    <lineage>
        <taxon>Eukaryota</taxon>
        <taxon>Metazoa</taxon>
        <taxon>Ecdysozoa</taxon>
        <taxon>Arthropoda</taxon>
        <taxon>Hexapoda</taxon>
        <taxon>Insecta</taxon>
        <taxon>Pterygota</taxon>
        <taxon>Neoptera</taxon>
        <taxon>Endopterygota</taxon>
        <taxon>Diptera</taxon>
        <taxon>Nematocera</taxon>
        <taxon>Chironomoidea</taxon>
        <taxon>Chironomidae</taxon>
        <taxon>Clunio</taxon>
    </lineage>
</organism>
<evidence type="ECO:0000313" key="2">
    <source>
        <dbReference type="Proteomes" id="UP000183832"/>
    </source>
</evidence>
<dbReference type="AlphaFoldDB" id="A0A1J1ICU5"/>
<keyword evidence="2" id="KW-1185">Reference proteome</keyword>
<sequence>MIDLSRSTSTSTSIDKVRHFNQTIDVFHMAQLTNQNAILKHKIIRFCDERVKILKHPAVNGETTKH</sequence>